<comment type="caution">
    <text evidence="1">The sequence shown here is derived from an EMBL/GenBank/DDBJ whole genome shotgun (WGS) entry which is preliminary data.</text>
</comment>
<keyword evidence="2" id="KW-1185">Reference proteome</keyword>
<dbReference type="Proteomes" id="UP000076925">
    <property type="component" value="Unassembled WGS sequence"/>
</dbReference>
<reference evidence="1 2" key="1">
    <citation type="journal article" date="2013" name="Genome Biol. Evol.">
        <title>Genomes of Stigonematalean cyanobacteria (subsection V) and the evolution of oxygenic photosynthesis from prokaryotes to plastids.</title>
        <authorList>
            <person name="Dagan T."/>
            <person name="Roettger M."/>
            <person name="Stucken K."/>
            <person name="Landan G."/>
            <person name="Koch R."/>
            <person name="Major P."/>
            <person name="Gould S.B."/>
            <person name="Goremykin V.V."/>
            <person name="Rippka R."/>
            <person name="Tandeau de Marsac N."/>
            <person name="Gugger M."/>
            <person name="Lockhart P.J."/>
            <person name="Allen J.F."/>
            <person name="Brune I."/>
            <person name="Maus I."/>
            <person name="Puhler A."/>
            <person name="Martin W.F."/>
        </authorList>
    </citation>
    <scope>NUCLEOTIDE SEQUENCE [LARGE SCALE GENOMIC DNA]</scope>
    <source>
        <strain evidence="1 2">PCC 7110</strain>
    </source>
</reference>
<proteinExistence type="predicted"/>
<protein>
    <submittedName>
        <fullName evidence="1">Uncharacterized protein</fullName>
    </submittedName>
</protein>
<dbReference type="EMBL" id="ANNX02000020">
    <property type="protein sequence ID" value="KYC41904.1"/>
    <property type="molecule type" value="Genomic_DNA"/>
</dbReference>
<accession>A0A139XB24</accession>
<sequence>MASGSLLIVFGAKRKGDINTIVKQMKEGKIDETGRCSYTNIICIKNIFRVIASSTTDIVPSISNTVSTSQTKTLADCLMSQVTEWSNQTLRNLHSQVLFV</sequence>
<organism evidence="1 2">
    <name type="scientific">Scytonema hofmannii PCC 7110</name>
    <dbReference type="NCBI Taxonomy" id="128403"/>
    <lineage>
        <taxon>Bacteria</taxon>
        <taxon>Bacillati</taxon>
        <taxon>Cyanobacteriota</taxon>
        <taxon>Cyanophyceae</taxon>
        <taxon>Nostocales</taxon>
        <taxon>Scytonemataceae</taxon>
        <taxon>Scytonema</taxon>
    </lineage>
</organism>
<gene>
    <name evidence="1" type="ORF">WA1_17960</name>
</gene>
<dbReference type="AlphaFoldDB" id="A0A139XB24"/>
<name>A0A139XB24_9CYAN</name>
<evidence type="ECO:0000313" key="2">
    <source>
        <dbReference type="Proteomes" id="UP000076925"/>
    </source>
</evidence>
<evidence type="ECO:0000313" key="1">
    <source>
        <dbReference type="EMBL" id="KYC41904.1"/>
    </source>
</evidence>